<keyword evidence="2" id="KW-1185">Reference proteome</keyword>
<evidence type="ECO:0000313" key="2">
    <source>
        <dbReference type="Proteomes" id="UP001620626"/>
    </source>
</evidence>
<accession>A0ABD2L6M1</accession>
<evidence type="ECO:0000313" key="1">
    <source>
        <dbReference type="EMBL" id="KAL3110826.1"/>
    </source>
</evidence>
<dbReference type="Proteomes" id="UP001620626">
    <property type="component" value="Unassembled WGS sequence"/>
</dbReference>
<comment type="caution">
    <text evidence="1">The sequence shown here is derived from an EMBL/GenBank/DDBJ whole genome shotgun (WGS) entry which is preliminary data.</text>
</comment>
<organism evidence="1 2">
    <name type="scientific">Heterodera trifolii</name>
    <dbReference type="NCBI Taxonomy" id="157864"/>
    <lineage>
        <taxon>Eukaryota</taxon>
        <taxon>Metazoa</taxon>
        <taxon>Ecdysozoa</taxon>
        <taxon>Nematoda</taxon>
        <taxon>Chromadorea</taxon>
        <taxon>Rhabditida</taxon>
        <taxon>Tylenchina</taxon>
        <taxon>Tylenchomorpha</taxon>
        <taxon>Tylenchoidea</taxon>
        <taxon>Heteroderidae</taxon>
        <taxon>Heteroderinae</taxon>
        <taxon>Heterodera</taxon>
    </lineage>
</organism>
<dbReference type="AlphaFoldDB" id="A0ABD2L6M1"/>
<reference evidence="1 2" key="1">
    <citation type="submission" date="2024-10" db="EMBL/GenBank/DDBJ databases">
        <authorList>
            <person name="Kim D."/>
        </authorList>
    </citation>
    <scope>NUCLEOTIDE SEQUENCE [LARGE SCALE GENOMIC DNA]</scope>
    <source>
        <strain evidence="1">BH-2024</strain>
    </source>
</reference>
<name>A0ABD2L6M1_9BILA</name>
<protein>
    <submittedName>
        <fullName evidence="1">Uncharacterized protein</fullName>
    </submittedName>
</protein>
<dbReference type="EMBL" id="JBICBT010000528">
    <property type="protein sequence ID" value="KAL3110826.1"/>
    <property type="molecule type" value="Genomic_DNA"/>
</dbReference>
<gene>
    <name evidence="1" type="ORF">niasHT_014763</name>
</gene>
<sequence>MKKINNDGCFLLVRCPISRDETKWKKWEEEAIEMNICGQWNKIDIGINEEGIGDGLLYETLDPTDQQK</sequence>
<proteinExistence type="predicted"/>